<evidence type="ECO:0000256" key="5">
    <source>
        <dbReference type="ARBA" id="ARBA00023130"/>
    </source>
</evidence>
<keyword evidence="10" id="KW-0732">Signal</keyword>
<keyword evidence="2" id="KW-0812">Transmembrane</keyword>
<organism evidence="12 13">
    <name type="scientific">Upupa epops</name>
    <name type="common">Eurasian hoopoe</name>
    <dbReference type="NCBI Taxonomy" id="57439"/>
    <lineage>
        <taxon>Eukaryota</taxon>
        <taxon>Metazoa</taxon>
        <taxon>Chordata</taxon>
        <taxon>Craniata</taxon>
        <taxon>Vertebrata</taxon>
        <taxon>Euteleostomi</taxon>
        <taxon>Archelosauria</taxon>
        <taxon>Archosauria</taxon>
        <taxon>Dinosauria</taxon>
        <taxon>Saurischia</taxon>
        <taxon>Theropoda</taxon>
        <taxon>Coelurosauria</taxon>
        <taxon>Aves</taxon>
        <taxon>Neognathae</taxon>
        <taxon>Neoaves</taxon>
        <taxon>Telluraves</taxon>
        <taxon>Coraciimorphae</taxon>
        <taxon>Bucerotiformes</taxon>
        <taxon>Upupidae</taxon>
        <taxon>Upupa</taxon>
    </lineage>
</organism>
<dbReference type="GO" id="GO:0002504">
    <property type="term" value="P:antigen processing and presentation of peptide or polysaccharide antigen via MHC class II"/>
    <property type="evidence" value="ECO:0007669"/>
    <property type="project" value="UniProtKB-KW"/>
</dbReference>
<feature type="non-terminal residue" evidence="12">
    <location>
        <position position="1"/>
    </location>
</feature>
<dbReference type="PANTHER" id="PTHR19944">
    <property type="entry name" value="MHC CLASS II-RELATED"/>
    <property type="match status" value="1"/>
</dbReference>
<evidence type="ECO:0000256" key="3">
    <source>
        <dbReference type="ARBA" id="ARBA00022859"/>
    </source>
</evidence>
<feature type="domain" description="MHC class II beta chain N-terminal" evidence="11">
    <location>
        <begin position="35"/>
        <end position="109"/>
    </location>
</feature>
<evidence type="ECO:0000256" key="2">
    <source>
        <dbReference type="ARBA" id="ARBA00022692"/>
    </source>
</evidence>
<dbReference type="PANTHER" id="PTHR19944:SF99">
    <property type="entry name" value="HLA CLASS II HISTOCOMPATIBILITY ANTIGEN, DRB1 BETA CHAIN"/>
    <property type="match status" value="1"/>
</dbReference>
<keyword evidence="6" id="KW-0472">Membrane</keyword>
<dbReference type="AlphaFoldDB" id="A0A7K6B8B0"/>
<comment type="caution">
    <text evidence="12">The sequence shown here is derived from an EMBL/GenBank/DDBJ whole genome shotgun (WGS) entry which is preliminary data.</text>
</comment>
<feature type="signal peptide" evidence="10">
    <location>
        <begin position="1"/>
        <end position="22"/>
    </location>
</feature>
<keyword evidence="8" id="KW-0325">Glycoprotein</keyword>
<evidence type="ECO:0000256" key="1">
    <source>
        <dbReference type="ARBA" id="ARBA00004479"/>
    </source>
</evidence>
<comment type="subcellular location">
    <subcellularLocation>
        <location evidence="1">Membrane</location>
        <topology evidence="1">Single-pass type I membrane protein</topology>
    </subcellularLocation>
</comment>
<feature type="chain" id="PRO_5029495431" evidence="10">
    <location>
        <begin position="23"/>
        <end position="116"/>
    </location>
</feature>
<gene>
    <name evidence="12" type="primary">Hladrb1</name>
    <name evidence="12" type="ORF">UPUEPO_R02516</name>
</gene>
<keyword evidence="3" id="KW-0391">Immunity</keyword>
<dbReference type="Gene3D" id="3.10.320.10">
    <property type="entry name" value="Class II Histocompatibility Antigen, M Beta Chain, Chain B, domain 1"/>
    <property type="match status" value="1"/>
</dbReference>
<dbReference type="SMART" id="SM00921">
    <property type="entry name" value="MHC_II_beta"/>
    <property type="match status" value="1"/>
</dbReference>
<dbReference type="InterPro" id="IPR000353">
    <property type="entry name" value="MHC_II_b_N"/>
</dbReference>
<evidence type="ECO:0000256" key="6">
    <source>
        <dbReference type="ARBA" id="ARBA00023136"/>
    </source>
</evidence>
<dbReference type="Proteomes" id="UP000544127">
    <property type="component" value="Unassembled WGS sequence"/>
</dbReference>
<keyword evidence="13" id="KW-1185">Reference proteome</keyword>
<dbReference type="GO" id="GO:0042613">
    <property type="term" value="C:MHC class II protein complex"/>
    <property type="evidence" value="ECO:0007669"/>
    <property type="project" value="UniProtKB-KW"/>
</dbReference>
<keyword evidence="5" id="KW-1064">Adaptive immunity</keyword>
<keyword evidence="4" id="KW-1133">Transmembrane helix</keyword>
<protein>
    <submittedName>
        <fullName evidence="12">2B1G protein</fullName>
    </submittedName>
</protein>
<evidence type="ECO:0000256" key="8">
    <source>
        <dbReference type="ARBA" id="ARBA00023180"/>
    </source>
</evidence>
<accession>A0A7K6B8B0</accession>
<dbReference type="GO" id="GO:0002250">
    <property type="term" value="P:adaptive immune response"/>
    <property type="evidence" value="ECO:0007669"/>
    <property type="project" value="UniProtKB-KW"/>
</dbReference>
<dbReference type="OrthoDB" id="10043043at2759"/>
<dbReference type="InterPro" id="IPR050160">
    <property type="entry name" value="MHC/Immunoglobulin"/>
</dbReference>
<dbReference type="FunFam" id="3.10.320.10:FF:000001">
    <property type="entry name" value="HLA class II histocompatibility antigen, DRB1-1 beta chain"/>
    <property type="match status" value="1"/>
</dbReference>
<evidence type="ECO:0000313" key="13">
    <source>
        <dbReference type="Proteomes" id="UP000544127"/>
    </source>
</evidence>
<dbReference type="SUPFAM" id="SSF54452">
    <property type="entry name" value="MHC antigen-recognition domain"/>
    <property type="match status" value="1"/>
</dbReference>
<dbReference type="InterPro" id="IPR011162">
    <property type="entry name" value="MHC_I/II-like_Ag-recog"/>
</dbReference>
<evidence type="ECO:0000256" key="4">
    <source>
        <dbReference type="ARBA" id="ARBA00022989"/>
    </source>
</evidence>
<keyword evidence="9" id="KW-0491">MHC II</keyword>
<evidence type="ECO:0000256" key="10">
    <source>
        <dbReference type="SAM" id="SignalP"/>
    </source>
</evidence>
<dbReference type="Pfam" id="PF00969">
    <property type="entry name" value="MHC_II_beta"/>
    <property type="match status" value="1"/>
</dbReference>
<evidence type="ECO:0000256" key="9">
    <source>
        <dbReference type="ARBA" id="ARBA00023182"/>
    </source>
</evidence>
<feature type="non-terminal residue" evidence="12">
    <location>
        <position position="116"/>
    </location>
</feature>
<proteinExistence type="predicted"/>
<dbReference type="EMBL" id="VZRI01010655">
    <property type="protein sequence ID" value="NWU98570.1"/>
    <property type="molecule type" value="Genomic_DNA"/>
</dbReference>
<evidence type="ECO:0000259" key="11">
    <source>
        <dbReference type="SMART" id="SM00921"/>
    </source>
</evidence>
<reference evidence="12 13" key="1">
    <citation type="submission" date="2019-09" db="EMBL/GenBank/DDBJ databases">
        <title>Bird 10,000 Genomes (B10K) Project - Family phase.</title>
        <authorList>
            <person name="Zhang G."/>
        </authorList>
    </citation>
    <scope>NUCLEOTIDE SEQUENCE [LARGE SCALE GENOMIC DNA]</scope>
    <source>
        <strain evidence="12">B10K-DU-012-37</strain>
    </source>
</reference>
<dbReference type="InterPro" id="IPR014745">
    <property type="entry name" value="MHC_II_a/b_N"/>
</dbReference>
<sequence>RVLGAGAALLALVVLGGQVAVCEETPGLFLWMAKYECQFLNGTERVRYVDRTIWNREQYVHFDSDVGLYVADTRLGEPTAQYWNSRADILEDRRAAVDTFCRHNYEVLTPFITERR</sequence>
<evidence type="ECO:0000256" key="7">
    <source>
        <dbReference type="ARBA" id="ARBA00023157"/>
    </source>
</evidence>
<name>A0A7K6B8B0_UPUEP</name>
<evidence type="ECO:0000313" key="12">
    <source>
        <dbReference type="EMBL" id="NWU98570.1"/>
    </source>
</evidence>
<keyword evidence="7" id="KW-1015">Disulfide bond</keyword>